<dbReference type="KEGG" id="pyo:PY17X_1122800"/>
<evidence type="ECO:0000256" key="2">
    <source>
        <dbReference type="ARBA" id="ARBA00005528"/>
    </source>
</evidence>
<keyword evidence="4" id="KW-0963">Cytoplasm</keyword>
<reference evidence="12" key="2">
    <citation type="submission" date="2014-05" db="EMBL/GenBank/DDBJ databases">
        <authorList>
            <person name="Aslett A.Martin."/>
            <person name="De Silva Nishadi"/>
        </authorList>
    </citation>
    <scope>NUCLEOTIDE SEQUENCE</scope>
    <source>
        <strain evidence="12">YM</strain>
    </source>
</reference>
<protein>
    <recommendedName>
        <fullName evidence="3">16S rRNA (uracil(1498)-N(3))-methyltransferase</fullName>
        <ecNumber evidence="3">2.1.1.193</ecNumber>
    </recommendedName>
</protein>
<dbReference type="InterPro" id="IPR006700">
    <property type="entry name" value="RsmE"/>
</dbReference>
<dbReference type="VEuPathDB" id="PlasmoDB:PY02213"/>
<keyword evidence="7 12" id="KW-0808">Transferase</keyword>
<dbReference type="EMBL" id="LM993665">
    <property type="protein sequence ID" value="VTZ79501.1"/>
    <property type="molecule type" value="Genomic_DNA"/>
</dbReference>
<dbReference type="Proteomes" id="UP000072874">
    <property type="component" value="Chromosome 11"/>
</dbReference>
<dbReference type="SUPFAM" id="SSF75217">
    <property type="entry name" value="alpha/beta knot"/>
    <property type="match status" value="1"/>
</dbReference>
<dbReference type="AlphaFoldDB" id="A0A077Y654"/>
<evidence type="ECO:0000313" key="12">
    <source>
        <dbReference type="EMBL" id="CDU18916.1"/>
    </source>
</evidence>
<dbReference type="PANTHER" id="PTHR30027">
    <property type="entry name" value="RIBOSOMAL RNA SMALL SUBUNIT METHYLTRANSFERASE E"/>
    <property type="match status" value="1"/>
</dbReference>
<dbReference type="OMA" id="EQAMCTQ"/>
<dbReference type="VEuPathDB" id="PlasmoDB:PY17X_1122800"/>
<dbReference type="EC" id="2.1.1.193" evidence="3"/>
<evidence type="ECO:0000256" key="10">
    <source>
        <dbReference type="ARBA" id="ARBA00047944"/>
    </source>
</evidence>
<dbReference type="GeneID" id="3807384"/>
<evidence type="ECO:0000259" key="11">
    <source>
        <dbReference type="Pfam" id="PF04452"/>
    </source>
</evidence>
<dbReference type="CDD" id="cd18084">
    <property type="entry name" value="RsmE-like"/>
    <property type="match status" value="1"/>
</dbReference>
<evidence type="ECO:0000256" key="9">
    <source>
        <dbReference type="ARBA" id="ARBA00025699"/>
    </source>
</evidence>
<comment type="similarity">
    <text evidence="2">Belongs to the RNA methyltransferase RsmE family.</text>
</comment>
<dbReference type="VEuPathDB" id="PlasmoDB:PYYM_1123700"/>
<dbReference type="InterPro" id="IPR046886">
    <property type="entry name" value="RsmE_MTase_dom"/>
</dbReference>
<evidence type="ECO:0000313" key="15">
    <source>
        <dbReference type="Proteomes" id="UP000072904"/>
    </source>
</evidence>
<dbReference type="OrthoDB" id="2021042at2759"/>
<dbReference type="PANTHER" id="PTHR30027:SF3">
    <property type="entry name" value="16S RRNA (URACIL(1498)-N(3))-METHYLTRANSFERASE"/>
    <property type="match status" value="1"/>
</dbReference>
<dbReference type="InterPro" id="IPR029028">
    <property type="entry name" value="Alpha/beta_knot_MTases"/>
</dbReference>
<sequence>MNLILISANIIYKNDGDYLFKTDGRQTSHLKNILKVKLNQIIKVGVINKGKGEGIILEENPKFYIIKLLTPIHLEKSQNNFLPIDVVLCIPRPKVLNKALQQLSSVGVKKIIIVFSEYSNKCYESSKMLKNDEIKFALQLGLEQAMCTSFPKVYVHYTFSSFFMNIQNYCDENTIKVCAHTDIKKKNEHPLEYSILNKEKGKILLMLGCERGFSDLEIYLLQKLNFNFLNLSERILKCETALLIIIGKLLLLTENVSLRPNGKKMIRCSHKKENYNITNVNETDLSIDSNESTKQEKQINTNFTLQNKAELIKKIKNILTDPDIPEQLIISMTDFIRNQENGEYVNKNGEYVNKNGEYVNKNGEYVNENGEYVNKNSDSEKNNMHEQNEHMINSILRIIKSFNSEEENNFQCAYLSLLLKKIKYKNQLDTSYNDIKNNVDEDGVFIYRTQRYMSKKKNS</sequence>
<dbReference type="GO" id="GO:0070042">
    <property type="term" value="F:rRNA (uridine-N3-)-methyltransferase activity"/>
    <property type="evidence" value="ECO:0007669"/>
    <property type="project" value="TreeGrafter"/>
</dbReference>
<dbReference type="EMBL" id="LK934639">
    <property type="protein sequence ID" value="CDU18916.1"/>
    <property type="molecule type" value="Genomic_DNA"/>
</dbReference>
<dbReference type="GO" id="GO:0005737">
    <property type="term" value="C:cytoplasm"/>
    <property type="evidence" value="ECO:0007669"/>
    <property type="project" value="UniProtKB-SubCell"/>
</dbReference>
<keyword evidence="8" id="KW-0949">S-adenosyl-L-methionine</keyword>
<dbReference type="GO" id="GO:0070475">
    <property type="term" value="P:rRNA base methylation"/>
    <property type="evidence" value="ECO:0007669"/>
    <property type="project" value="TreeGrafter"/>
</dbReference>
<dbReference type="InterPro" id="IPR029026">
    <property type="entry name" value="tRNA_m1G_MTases_N"/>
</dbReference>
<reference evidence="14 15" key="1">
    <citation type="journal article" date="2014" name="BMC Biol.">
        <title>A comprehensive evaluation of rodent malaria parasite genomes and gene expression.</title>
        <authorList>
            <person name="Otto T.D."/>
            <person name="Bohme U."/>
            <person name="Jackson A.P."/>
            <person name="Hunt M."/>
            <person name="Franke-Fayard B."/>
            <person name="Hoeijmakers W.A."/>
            <person name="Religa A.A."/>
            <person name="Robertson L."/>
            <person name="Sanders M."/>
            <person name="Ogun S.A."/>
            <person name="Cunningham D."/>
            <person name="Erhart A."/>
            <person name="Billker O."/>
            <person name="Khan S.M."/>
            <person name="Stunnenberg H.G."/>
            <person name="Langhorne J."/>
            <person name="Holder A.A."/>
            <person name="Waters A.P."/>
            <person name="Newbold C.I."/>
            <person name="Pain A."/>
            <person name="Berriman M."/>
            <person name="Janse C.J."/>
        </authorList>
    </citation>
    <scope>NUCLEOTIDE SEQUENCE [LARGE SCALE GENOMIC DNA]</scope>
    <source>
        <strain evidence="13 14">17X</strain>
        <strain evidence="12 15">YM</strain>
    </source>
</reference>
<keyword evidence="6 12" id="KW-0489">Methyltransferase</keyword>
<proteinExistence type="inferred from homology"/>
<feature type="domain" description="Ribosomal RNA small subunit methyltransferase E methyltransferase" evidence="11">
    <location>
        <begin position="82"/>
        <end position="247"/>
    </location>
</feature>
<evidence type="ECO:0000256" key="8">
    <source>
        <dbReference type="ARBA" id="ARBA00022691"/>
    </source>
</evidence>
<evidence type="ECO:0000256" key="7">
    <source>
        <dbReference type="ARBA" id="ARBA00022679"/>
    </source>
</evidence>
<evidence type="ECO:0000256" key="4">
    <source>
        <dbReference type="ARBA" id="ARBA00022490"/>
    </source>
</evidence>
<evidence type="ECO:0000313" key="14">
    <source>
        <dbReference type="Proteomes" id="UP000072874"/>
    </source>
</evidence>
<gene>
    <name evidence="13" type="ORF">PY17X_1122800</name>
    <name evidence="12" type="ORF">PYYM_1123700</name>
</gene>
<reference evidence="13" key="4">
    <citation type="submission" date="2019-05" db="EMBL/GenBank/DDBJ databases">
        <authorList>
            <consortium name="Pathogen Informatics"/>
        </authorList>
    </citation>
    <scope>NUCLEOTIDE SEQUENCE</scope>
    <source>
        <strain evidence="13">17X</strain>
    </source>
</reference>
<organism evidence="12 15">
    <name type="scientific">Plasmodium yoelii</name>
    <dbReference type="NCBI Taxonomy" id="5861"/>
    <lineage>
        <taxon>Eukaryota</taxon>
        <taxon>Sar</taxon>
        <taxon>Alveolata</taxon>
        <taxon>Apicomplexa</taxon>
        <taxon>Aconoidasida</taxon>
        <taxon>Haemosporida</taxon>
        <taxon>Plasmodiidae</taxon>
        <taxon>Plasmodium</taxon>
        <taxon>Plasmodium (Vinckeia)</taxon>
    </lineage>
</organism>
<reference evidence="13" key="3">
    <citation type="submission" date="2014-05" db="EMBL/GenBank/DDBJ databases">
        <authorList>
            <person name="Aslett M.A."/>
            <person name="De Silva N."/>
        </authorList>
    </citation>
    <scope>NUCLEOTIDE SEQUENCE</scope>
    <source>
        <strain evidence="13">17X</strain>
    </source>
</reference>
<name>A0A077Y654_PLAYE</name>
<keyword evidence="5" id="KW-0698">rRNA processing</keyword>
<comment type="subcellular location">
    <subcellularLocation>
        <location evidence="1">Cytoplasm</location>
    </subcellularLocation>
</comment>
<evidence type="ECO:0000256" key="1">
    <source>
        <dbReference type="ARBA" id="ARBA00004496"/>
    </source>
</evidence>
<dbReference type="Proteomes" id="UP000072904">
    <property type="component" value="Chromosome 11"/>
</dbReference>
<evidence type="ECO:0000256" key="3">
    <source>
        <dbReference type="ARBA" id="ARBA00012328"/>
    </source>
</evidence>
<dbReference type="RefSeq" id="XP_730081.2">
    <property type="nucleotide sequence ID" value="XM_724988.2"/>
</dbReference>
<comment type="function">
    <text evidence="9">Specifically methylates the N3 position of the uracil ring of uridine 1498 (m3U1498) in 16S rRNA. Acts on the fully assembled 30S ribosomal subunit.</text>
</comment>
<comment type="catalytic activity">
    <reaction evidence="10">
        <text>uridine(1498) in 16S rRNA + S-adenosyl-L-methionine = N(3)-methyluridine(1498) in 16S rRNA + S-adenosyl-L-homocysteine + H(+)</text>
        <dbReference type="Rhea" id="RHEA:42920"/>
        <dbReference type="Rhea" id="RHEA-COMP:10283"/>
        <dbReference type="Rhea" id="RHEA-COMP:10284"/>
        <dbReference type="ChEBI" id="CHEBI:15378"/>
        <dbReference type="ChEBI" id="CHEBI:57856"/>
        <dbReference type="ChEBI" id="CHEBI:59789"/>
        <dbReference type="ChEBI" id="CHEBI:65315"/>
        <dbReference type="ChEBI" id="CHEBI:74502"/>
        <dbReference type="EC" id="2.1.1.193"/>
    </reaction>
</comment>
<dbReference type="NCBIfam" id="TIGR00046">
    <property type="entry name" value="RsmE family RNA methyltransferase"/>
    <property type="match status" value="1"/>
</dbReference>
<evidence type="ECO:0000256" key="6">
    <source>
        <dbReference type="ARBA" id="ARBA00022603"/>
    </source>
</evidence>
<accession>A0A077Y654</accession>
<evidence type="ECO:0000256" key="5">
    <source>
        <dbReference type="ARBA" id="ARBA00022552"/>
    </source>
</evidence>
<dbReference type="VEuPathDB" id="PlasmoDB:Py17XNL_001105626"/>
<dbReference type="Pfam" id="PF04452">
    <property type="entry name" value="Methyltrans_RNA"/>
    <property type="match status" value="1"/>
</dbReference>
<dbReference type="Gene3D" id="3.40.1280.10">
    <property type="match status" value="1"/>
</dbReference>
<evidence type="ECO:0000313" key="13">
    <source>
        <dbReference type="EMBL" id="VTZ79501.1"/>
    </source>
</evidence>